<evidence type="ECO:0000256" key="2">
    <source>
        <dbReference type="SAM" id="Phobius"/>
    </source>
</evidence>
<proteinExistence type="predicted"/>
<keyword evidence="4" id="KW-1185">Reference proteome</keyword>
<reference evidence="3" key="1">
    <citation type="journal article" date="2021" name="bioRxiv">
        <title>Whole Genome Assembly and Annotation of Northern Wild Rice, Zizania palustris L., Supports a Whole Genome Duplication in the Zizania Genus.</title>
        <authorList>
            <person name="Haas M."/>
            <person name="Kono T."/>
            <person name="Macchietto M."/>
            <person name="Millas R."/>
            <person name="McGilp L."/>
            <person name="Shao M."/>
            <person name="Duquette J."/>
            <person name="Hirsch C.N."/>
            <person name="Kimball J."/>
        </authorList>
    </citation>
    <scope>NUCLEOTIDE SEQUENCE</scope>
    <source>
        <tissue evidence="3">Fresh leaf tissue</tissue>
    </source>
</reference>
<feature type="transmembrane region" description="Helical" evidence="2">
    <location>
        <begin position="84"/>
        <end position="105"/>
    </location>
</feature>
<keyword evidence="2" id="KW-1133">Transmembrane helix</keyword>
<dbReference type="EMBL" id="JAAALK010000082">
    <property type="protein sequence ID" value="KAG8086783.1"/>
    <property type="molecule type" value="Genomic_DNA"/>
</dbReference>
<keyword evidence="2" id="KW-0812">Transmembrane</keyword>
<comment type="caution">
    <text evidence="3">The sequence shown here is derived from an EMBL/GenBank/DDBJ whole genome shotgun (WGS) entry which is preliminary data.</text>
</comment>
<feature type="transmembrane region" description="Helical" evidence="2">
    <location>
        <begin position="41"/>
        <end position="64"/>
    </location>
</feature>
<feature type="compositionally biased region" description="Acidic residues" evidence="1">
    <location>
        <begin position="10"/>
        <end position="19"/>
    </location>
</feature>
<evidence type="ECO:0008006" key="5">
    <source>
        <dbReference type="Google" id="ProtNLM"/>
    </source>
</evidence>
<dbReference type="Proteomes" id="UP000729402">
    <property type="component" value="Unassembled WGS sequence"/>
</dbReference>
<dbReference type="GO" id="GO:0016020">
    <property type="term" value="C:membrane"/>
    <property type="evidence" value="ECO:0007669"/>
    <property type="project" value="InterPro"/>
</dbReference>
<evidence type="ECO:0000313" key="4">
    <source>
        <dbReference type="Proteomes" id="UP000729402"/>
    </source>
</evidence>
<dbReference type="InterPro" id="IPR022357">
    <property type="entry name" value="MIP_CS"/>
</dbReference>
<feature type="transmembrane region" description="Helical" evidence="2">
    <location>
        <begin position="126"/>
        <end position="144"/>
    </location>
</feature>
<evidence type="ECO:0000313" key="3">
    <source>
        <dbReference type="EMBL" id="KAG8086783.1"/>
    </source>
</evidence>
<name>A0A8J5WA88_ZIZPA</name>
<feature type="transmembrane region" description="Helical" evidence="2">
    <location>
        <begin position="251"/>
        <end position="270"/>
    </location>
</feature>
<feature type="region of interest" description="Disordered" evidence="1">
    <location>
        <begin position="1"/>
        <end position="20"/>
    </location>
</feature>
<dbReference type="Pfam" id="PF00230">
    <property type="entry name" value="MIP"/>
    <property type="match status" value="1"/>
</dbReference>
<dbReference type="NCBIfam" id="TIGR00861">
    <property type="entry name" value="MIP"/>
    <property type="match status" value="1"/>
</dbReference>
<dbReference type="AlphaFoldDB" id="A0A8J5WA88"/>
<feature type="transmembrane region" description="Helical" evidence="2">
    <location>
        <begin position="203"/>
        <end position="224"/>
    </location>
</feature>
<sequence length="289" mass="30955">MSESERESDLVSEESEEEIEYKAGAPPAPIIDMQEFRHWTLYRALISEFVATLLFLYITVASVIGYKVQSSADPCDGVGVINGLAWASGGMIFVLVYCNTTISGGHINPAVTFGMMLTRKITVPRCVLYMAAQCLGAIVGTAIVKGTMDQHAYDSNGGGANVVASGYSRGAALAAEIIGTFILVFIVFYSIDPKMRAMDSTIPLLAPLPMGFAVFAVQLATIPITGAGINPARSLGAAVIYNHSNAWDDHWIFWVGPLVGAAAAAVYYHFNPKDAIDDAMDKFEPNPTN</sequence>
<dbReference type="CDD" id="cd00333">
    <property type="entry name" value="MIP"/>
    <property type="match status" value="1"/>
</dbReference>
<dbReference type="PROSITE" id="PS00221">
    <property type="entry name" value="MIP"/>
    <property type="match status" value="1"/>
</dbReference>
<dbReference type="OrthoDB" id="3222at2759"/>
<evidence type="ECO:0000256" key="1">
    <source>
        <dbReference type="SAM" id="MobiDB-lite"/>
    </source>
</evidence>
<protein>
    <recommendedName>
        <fullName evidence="5">Aquaporin</fullName>
    </recommendedName>
</protein>
<feature type="transmembrane region" description="Helical" evidence="2">
    <location>
        <begin position="171"/>
        <end position="191"/>
    </location>
</feature>
<dbReference type="PANTHER" id="PTHR45687">
    <property type="entry name" value="AQUAPORIN OR AQUAGLYCEROPORIN RELATED"/>
    <property type="match status" value="1"/>
</dbReference>
<gene>
    <name evidence="3" type="ORF">GUJ93_ZPchr0010g10083</name>
</gene>
<dbReference type="GO" id="GO:0015267">
    <property type="term" value="F:channel activity"/>
    <property type="evidence" value="ECO:0007669"/>
    <property type="project" value="InterPro"/>
</dbReference>
<organism evidence="3 4">
    <name type="scientific">Zizania palustris</name>
    <name type="common">Northern wild rice</name>
    <dbReference type="NCBI Taxonomy" id="103762"/>
    <lineage>
        <taxon>Eukaryota</taxon>
        <taxon>Viridiplantae</taxon>
        <taxon>Streptophyta</taxon>
        <taxon>Embryophyta</taxon>
        <taxon>Tracheophyta</taxon>
        <taxon>Spermatophyta</taxon>
        <taxon>Magnoliopsida</taxon>
        <taxon>Liliopsida</taxon>
        <taxon>Poales</taxon>
        <taxon>Poaceae</taxon>
        <taxon>BOP clade</taxon>
        <taxon>Oryzoideae</taxon>
        <taxon>Oryzeae</taxon>
        <taxon>Zizaniinae</taxon>
        <taxon>Zizania</taxon>
    </lineage>
</organism>
<keyword evidence="2" id="KW-0472">Membrane</keyword>
<reference evidence="3" key="2">
    <citation type="submission" date="2021-02" db="EMBL/GenBank/DDBJ databases">
        <authorList>
            <person name="Kimball J.A."/>
            <person name="Haas M.W."/>
            <person name="Macchietto M."/>
            <person name="Kono T."/>
            <person name="Duquette J."/>
            <person name="Shao M."/>
        </authorList>
    </citation>
    <scope>NUCLEOTIDE SEQUENCE</scope>
    <source>
        <tissue evidence="3">Fresh leaf tissue</tissue>
    </source>
</reference>
<dbReference type="InterPro" id="IPR034294">
    <property type="entry name" value="Aquaporin_transptr"/>
</dbReference>
<dbReference type="InterPro" id="IPR000425">
    <property type="entry name" value="MIP"/>
</dbReference>
<accession>A0A8J5WA88</accession>